<evidence type="ECO:0000256" key="5">
    <source>
        <dbReference type="ARBA" id="ARBA00022728"/>
    </source>
</evidence>
<reference evidence="13" key="1">
    <citation type="submission" date="2012-12" db="EMBL/GenBank/DDBJ databases">
        <authorList>
            <person name="Hellsten U."/>
            <person name="Grimwood J."/>
            <person name="Chapman J.A."/>
            <person name="Shapiro H."/>
            <person name="Aerts A."/>
            <person name="Otillar R.P."/>
            <person name="Terry A.Y."/>
            <person name="Boore J.L."/>
            <person name="Simakov O."/>
            <person name="Marletaz F."/>
            <person name="Cho S.-J."/>
            <person name="Edsinger-Gonzales E."/>
            <person name="Havlak P."/>
            <person name="Kuo D.-H."/>
            <person name="Larsson T."/>
            <person name="Lv J."/>
            <person name="Arendt D."/>
            <person name="Savage R."/>
            <person name="Osoegawa K."/>
            <person name="de Jong P."/>
            <person name="Lindberg D.R."/>
            <person name="Seaver E.C."/>
            <person name="Weisblat D.A."/>
            <person name="Putnam N.H."/>
            <person name="Grigoriev I.V."/>
            <person name="Rokhsar D.S."/>
        </authorList>
    </citation>
    <scope>NUCLEOTIDE SEQUENCE</scope>
    <source>
        <strain evidence="13">I ESC-2004</strain>
    </source>
</reference>
<dbReference type="SUPFAM" id="SSF47938">
    <property type="entry name" value="Functional domain of the splicing factor Prp18"/>
    <property type="match status" value="1"/>
</dbReference>
<keyword evidence="13" id="KW-1185">Reference proteome</keyword>
<dbReference type="Gene3D" id="1.20.940.10">
    <property type="entry name" value="Functional domain of the splicing factor Prp18"/>
    <property type="match status" value="1"/>
</dbReference>
<dbReference type="HOGENOM" id="CLU_039675_0_1_1"/>
<dbReference type="GO" id="GO:0046540">
    <property type="term" value="C:U4/U6 x U5 tri-snRNP complex"/>
    <property type="evidence" value="ECO:0007669"/>
    <property type="project" value="TreeGrafter"/>
</dbReference>
<sequence length="353" mass="40831">MDFLKEEIARKKRQLEEKNIVGPNKKYFKRRELAEKETEEYWKKNKRIAAVVEEEKAYHSPSSPCGSDQSDSEKPAEEKVHLSRKEVVRRLRERNEPIRLFGESDNDAYQRLRKHEISQPEINKGLNNDFKAAMDKVDQDYLKEITKSTQDKDTQKQNADVNVKDDGTTYEEILDQAKNLGTGDEKLDSEVILKIFKLILKKWGDQLNNRDTEQKRSFHGKLASAAHSQTVSYIKPLFRKLKRNELPSDLLECLADIVKHLLDRHYLKANDAYLEMAIGNAPWPIGVTMVGIHARTGREKISARNVAHVLNDETQRKYIQAVKRLLTQCQKIFPTDPSRCVDFEPDEDVGVSL</sequence>
<evidence type="ECO:0000313" key="12">
    <source>
        <dbReference type="EnsemblMetazoa" id="CapteP157182"/>
    </source>
</evidence>
<dbReference type="FunCoup" id="R7U407">
    <property type="interactions" value="1425"/>
</dbReference>
<dbReference type="GO" id="GO:0000350">
    <property type="term" value="P:generation of catalytic spliceosome for second transesterification step"/>
    <property type="evidence" value="ECO:0007669"/>
    <property type="project" value="TreeGrafter"/>
</dbReference>
<evidence type="ECO:0000256" key="3">
    <source>
        <dbReference type="ARBA" id="ARBA00018242"/>
    </source>
</evidence>
<evidence type="ECO:0000256" key="2">
    <source>
        <dbReference type="ARBA" id="ARBA00008137"/>
    </source>
</evidence>
<keyword evidence="6" id="KW-0508">mRNA splicing</keyword>
<evidence type="ECO:0000256" key="4">
    <source>
        <dbReference type="ARBA" id="ARBA00022664"/>
    </source>
</evidence>
<dbReference type="OMA" id="SFAQVRW"/>
<reference evidence="12" key="3">
    <citation type="submission" date="2015-06" db="UniProtKB">
        <authorList>
            <consortium name="EnsemblMetazoa"/>
        </authorList>
    </citation>
    <scope>IDENTIFICATION</scope>
</reference>
<feature type="compositionally biased region" description="Basic and acidic residues" evidence="9">
    <location>
        <begin position="71"/>
        <end position="82"/>
    </location>
</feature>
<dbReference type="SMART" id="SM00500">
    <property type="entry name" value="SFM"/>
    <property type="match status" value="1"/>
</dbReference>
<dbReference type="STRING" id="283909.R7U407"/>
<evidence type="ECO:0000313" key="13">
    <source>
        <dbReference type="Proteomes" id="UP000014760"/>
    </source>
</evidence>
<dbReference type="PANTHER" id="PTHR13007:SF19">
    <property type="entry name" value="PRE-MRNA-SPLICING FACTOR 18"/>
    <property type="match status" value="1"/>
</dbReference>
<dbReference type="EMBL" id="KB305766">
    <property type="protein sequence ID" value="ELU00714.1"/>
    <property type="molecule type" value="Genomic_DNA"/>
</dbReference>
<dbReference type="InterPro" id="IPR004098">
    <property type="entry name" value="Prp18"/>
</dbReference>
<dbReference type="AlphaFoldDB" id="R7U407"/>
<proteinExistence type="inferred from homology"/>
<feature type="compositionally biased region" description="Polar residues" evidence="9">
    <location>
        <begin position="60"/>
        <end position="69"/>
    </location>
</feature>
<evidence type="ECO:0000256" key="6">
    <source>
        <dbReference type="ARBA" id="ARBA00023187"/>
    </source>
</evidence>
<evidence type="ECO:0000256" key="9">
    <source>
        <dbReference type="SAM" id="MobiDB-lite"/>
    </source>
</evidence>
<evidence type="ECO:0000256" key="7">
    <source>
        <dbReference type="ARBA" id="ARBA00023242"/>
    </source>
</evidence>
<dbReference type="EMBL" id="AMQN01001796">
    <property type="status" value="NOT_ANNOTATED_CDS"/>
    <property type="molecule type" value="Genomic_DNA"/>
</dbReference>
<dbReference type="Gene3D" id="4.10.280.110">
    <property type="entry name" value="Pre-mRNA processing factor 4 domain"/>
    <property type="match status" value="1"/>
</dbReference>
<accession>R7U407</accession>
<dbReference type="FunFam" id="4.10.280.110:FF:000001">
    <property type="entry name" value="pre-mRNA-splicing factor 18 isoform X2"/>
    <property type="match status" value="1"/>
</dbReference>
<protein>
    <recommendedName>
        <fullName evidence="3">Pre-mRNA-splicing factor 18</fullName>
    </recommendedName>
    <alternativeName>
        <fullName evidence="8">PRP18 homolog</fullName>
    </alternativeName>
</protein>
<dbReference type="GO" id="GO:0071021">
    <property type="term" value="C:U2-type post-spliceosomal complex"/>
    <property type="evidence" value="ECO:0007669"/>
    <property type="project" value="TreeGrafter"/>
</dbReference>
<dbReference type="PANTHER" id="PTHR13007">
    <property type="entry name" value="PRE-MRNA SPLICING FACTOR-RELATED"/>
    <property type="match status" value="1"/>
</dbReference>
<reference evidence="11 13" key="2">
    <citation type="journal article" date="2013" name="Nature">
        <title>Insights into bilaterian evolution from three spiralian genomes.</title>
        <authorList>
            <person name="Simakov O."/>
            <person name="Marletaz F."/>
            <person name="Cho S.J."/>
            <person name="Edsinger-Gonzales E."/>
            <person name="Havlak P."/>
            <person name="Hellsten U."/>
            <person name="Kuo D.H."/>
            <person name="Larsson T."/>
            <person name="Lv J."/>
            <person name="Arendt D."/>
            <person name="Savage R."/>
            <person name="Osoegawa K."/>
            <person name="de Jong P."/>
            <person name="Grimwood J."/>
            <person name="Chapman J.A."/>
            <person name="Shapiro H."/>
            <person name="Aerts A."/>
            <person name="Otillar R.P."/>
            <person name="Terry A.Y."/>
            <person name="Boore J.L."/>
            <person name="Grigoriev I.V."/>
            <person name="Lindberg D.R."/>
            <person name="Seaver E.C."/>
            <person name="Weisblat D.A."/>
            <person name="Putnam N.H."/>
            <person name="Rokhsar D.S."/>
        </authorList>
    </citation>
    <scope>NUCLEOTIDE SEQUENCE</scope>
    <source>
        <strain evidence="11 13">I ESC-2004</strain>
    </source>
</reference>
<comment type="subcellular location">
    <subcellularLocation>
        <location evidence="1">Nucleus speckle</location>
    </subcellularLocation>
</comment>
<dbReference type="Pfam" id="PF02840">
    <property type="entry name" value="Prp18"/>
    <property type="match status" value="1"/>
</dbReference>
<evidence type="ECO:0000259" key="10">
    <source>
        <dbReference type="SMART" id="SM00500"/>
    </source>
</evidence>
<gene>
    <name evidence="11" type="ORF">CAPTEDRAFT_157182</name>
</gene>
<feature type="region of interest" description="Disordered" evidence="9">
    <location>
        <begin position="54"/>
        <end position="82"/>
    </location>
</feature>
<dbReference type="SUPFAM" id="SSF158230">
    <property type="entry name" value="PRP4-like"/>
    <property type="match status" value="1"/>
</dbReference>
<dbReference type="Pfam" id="PF08799">
    <property type="entry name" value="PRP4"/>
    <property type="match status" value="1"/>
</dbReference>
<keyword evidence="4" id="KW-0507">mRNA processing</keyword>
<dbReference type="InterPro" id="IPR014906">
    <property type="entry name" value="PRP4-like"/>
</dbReference>
<comment type="similarity">
    <text evidence="2">Belongs to the PRP18 family.</text>
</comment>
<name>R7U407_CAPTE</name>
<dbReference type="Proteomes" id="UP000014760">
    <property type="component" value="Unassembled WGS sequence"/>
</dbReference>
<dbReference type="GO" id="GO:0005682">
    <property type="term" value="C:U5 snRNP"/>
    <property type="evidence" value="ECO:0007669"/>
    <property type="project" value="TreeGrafter"/>
</dbReference>
<dbReference type="EnsemblMetazoa" id="CapteT157182">
    <property type="protein sequence ID" value="CapteP157182"/>
    <property type="gene ID" value="CapteG157182"/>
</dbReference>
<evidence type="ECO:0000256" key="1">
    <source>
        <dbReference type="ARBA" id="ARBA00004324"/>
    </source>
</evidence>
<dbReference type="FunFam" id="1.20.940.10:FF:000002">
    <property type="entry name" value="Pre-mRNA processing factor 18"/>
    <property type="match status" value="1"/>
</dbReference>
<dbReference type="OrthoDB" id="10261918at2759"/>
<dbReference type="InterPro" id="IPR039979">
    <property type="entry name" value="PRPF18"/>
</dbReference>
<evidence type="ECO:0000313" key="11">
    <source>
        <dbReference type="EMBL" id="ELU00714.1"/>
    </source>
</evidence>
<dbReference type="GO" id="GO:0016607">
    <property type="term" value="C:nuclear speck"/>
    <property type="evidence" value="ECO:0007669"/>
    <property type="project" value="UniProtKB-SubCell"/>
</dbReference>
<organism evidence="11">
    <name type="scientific">Capitella teleta</name>
    <name type="common">Polychaete worm</name>
    <dbReference type="NCBI Taxonomy" id="283909"/>
    <lineage>
        <taxon>Eukaryota</taxon>
        <taxon>Metazoa</taxon>
        <taxon>Spiralia</taxon>
        <taxon>Lophotrochozoa</taxon>
        <taxon>Annelida</taxon>
        <taxon>Polychaeta</taxon>
        <taxon>Sedentaria</taxon>
        <taxon>Scolecida</taxon>
        <taxon>Capitellidae</taxon>
        <taxon>Capitella</taxon>
    </lineage>
</organism>
<feature type="domain" description="Pre-mRNA processing factor 4 (PRP4)-like" evidence="10">
    <location>
        <begin position="82"/>
        <end position="132"/>
    </location>
</feature>
<keyword evidence="7" id="KW-0539">Nucleus</keyword>
<dbReference type="InterPro" id="IPR036285">
    <property type="entry name" value="PRP4-like_sf"/>
</dbReference>
<keyword evidence="5" id="KW-0747">Spliceosome</keyword>
<evidence type="ECO:0000256" key="8">
    <source>
        <dbReference type="ARBA" id="ARBA00031388"/>
    </source>
</evidence>